<feature type="compositionally biased region" description="Basic and acidic residues" evidence="1">
    <location>
        <begin position="10"/>
        <end position="29"/>
    </location>
</feature>
<accession>A0A9R0A608</accession>
<reference evidence="3" key="1">
    <citation type="submission" date="2025-08" db="UniProtKB">
        <authorList>
            <consortium name="RefSeq"/>
        </authorList>
    </citation>
    <scope>IDENTIFICATION</scope>
    <source>
        <tissue evidence="3">Muscle</tissue>
    </source>
</reference>
<dbReference type="OrthoDB" id="441660at2759"/>
<dbReference type="PROSITE" id="PS00615">
    <property type="entry name" value="C_TYPE_LECTIN_1"/>
    <property type="match status" value="1"/>
</dbReference>
<dbReference type="KEGG" id="ccar:109078318"/>
<gene>
    <name evidence="3" type="primary">LOC109078318</name>
</gene>
<dbReference type="InterPro" id="IPR050111">
    <property type="entry name" value="C-type_lectin/snaclec_domain"/>
</dbReference>
<name>A0A9R0A608_CYPCA</name>
<evidence type="ECO:0000313" key="3">
    <source>
        <dbReference type="RefSeq" id="XP_042586373.1"/>
    </source>
</evidence>
<protein>
    <submittedName>
        <fullName evidence="3">Ladderlectin-like</fullName>
    </submittedName>
</protein>
<dbReference type="PANTHER" id="PTHR22803">
    <property type="entry name" value="MANNOSE, PHOSPHOLIPASE, LECTIN RECEPTOR RELATED"/>
    <property type="match status" value="1"/>
</dbReference>
<feature type="region of interest" description="Disordered" evidence="1">
    <location>
        <begin position="1"/>
        <end position="29"/>
    </location>
</feature>
<dbReference type="PROSITE" id="PS50041">
    <property type="entry name" value="C_TYPE_LECTIN_2"/>
    <property type="match status" value="1"/>
</dbReference>
<dbReference type="GeneID" id="109078318"/>
<dbReference type="SMART" id="SM00034">
    <property type="entry name" value="CLECT"/>
    <property type="match status" value="1"/>
</dbReference>
<evidence type="ECO:0000259" key="2">
    <source>
        <dbReference type="PROSITE" id="PS50041"/>
    </source>
</evidence>
<organism evidence="3">
    <name type="scientific">Cyprinus carpio</name>
    <name type="common">Common carp</name>
    <dbReference type="NCBI Taxonomy" id="7962"/>
    <lineage>
        <taxon>Eukaryota</taxon>
        <taxon>Metazoa</taxon>
        <taxon>Chordata</taxon>
        <taxon>Craniata</taxon>
        <taxon>Vertebrata</taxon>
        <taxon>Euteleostomi</taxon>
        <taxon>Actinopterygii</taxon>
        <taxon>Neopterygii</taxon>
        <taxon>Teleostei</taxon>
        <taxon>Ostariophysi</taxon>
        <taxon>Cypriniformes</taxon>
        <taxon>Cyprinidae</taxon>
        <taxon>Cyprininae</taxon>
        <taxon>Cyprinus</taxon>
    </lineage>
</organism>
<dbReference type="InterPro" id="IPR018378">
    <property type="entry name" value="C-type_lectin_CS"/>
</dbReference>
<dbReference type="AlphaFoldDB" id="A0A9R0A608"/>
<dbReference type="Pfam" id="PF00059">
    <property type="entry name" value="Lectin_C"/>
    <property type="match status" value="1"/>
</dbReference>
<feature type="domain" description="C-type lectin" evidence="2">
    <location>
        <begin position="32"/>
        <end position="128"/>
    </location>
</feature>
<evidence type="ECO:0000256" key="1">
    <source>
        <dbReference type="SAM" id="MobiDB-lite"/>
    </source>
</evidence>
<sequence length="131" mass="14474">MTTETVQDGYRLEHGGSSRGKTREEHREPRNCQSLYANLVSVHSKPEHDFLLSLLPSSVTCWAGGHDGEQEGQWVWSDGTAYDSTNWCSAEPNNVGAGGENCIEIITLSSYRCWNDAPCSSSRSYVCAKNL</sequence>
<proteinExistence type="predicted"/>
<dbReference type="Proteomes" id="UP001155660">
    <property type="component" value="Chromosome B9"/>
</dbReference>
<dbReference type="RefSeq" id="XP_042586373.1">
    <property type="nucleotide sequence ID" value="XM_042730439.1"/>
</dbReference>
<dbReference type="InterPro" id="IPR001304">
    <property type="entry name" value="C-type_lectin-like"/>
</dbReference>